<protein>
    <submittedName>
        <fullName evidence="2">Uncharacterized protein</fullName>
    </submittedName>
</protein>
<dbReference type="Proteomes" id="UP000006764">
    <property type="component" value="Chromosome"/>
</dbReference>
<name>A0A0B4XKV0_9GAMM</name>
<sequence>MFRLVIASALFALTLGTHAADLTQDTLDRWMAAAKEGQEWSDAHPEADKMGGFNPQEGGSMREQMIQAVEEHPEASRILRRHGFSSSEQWADTTIKIMNAYSALAFDASGTDAQSMQSGLADALAELENNPHIPAEQKQMLRQQLAQSQALMGEIGNKAPEADKALVKRNKARLDTLFEQE</sequence>
<organism evidence="2 3">
    <name type="scientific">Isoalcanivorax pacificus W11-5</name>
    <dbReference type="NCBI Taxonomy" id="391936"/>
    <lineage>
        <taxon>Bacteria</taxon>
        <taxon>Pseudomonadati</taxon>
        <taxon>Pseudomonadota</taxon>
        <taxon>Gammaproteobacteria</taxon>
        <taxon>Oceanospirillales</taxon>
        <taxon>Alcanivoracaceae</taxon>
        <taxon>Isoalcanivorax</taxon>
    </lineage>
</organism>
<keyword evidence="3" id="KW-1185">Reference proteome</keyword>
<evidence type="ECO:0000313" key="2">
    <source>
        <dbReference type="EMBL" id="AJD47310.1"/>
    </source>
</evidence>
<dbReference type="OrthoDB" id="6089342at2"/>
<reference evidence="2 3" key="1">
    <citation type="journal article" date="2012" name="J. Bacteriol.">
        <title>Genome sequence of an alkane-degrading bacterium, Alcanivorax pacificus type strain W11-5, isolated from deep sea sediment.</title>
        <authorList>
            <person name="Lai Q."/>
            <person name="Shao Z."/>
        </authorList>
    </citation>
    <scope>NUCLEOTIDE SEQUENCE [LARGE SCALE GENOMIC DNA]</scope>
    <source>
        <strain evidence="2 3">W11-5</strain>
    </source>
</reference>
<dbReference type="KEGG" id="apac:S7S_04440"/>
<feature type="signal peptide" evidence="1">
    <location>
        <begin position="1"/>
        <end position="19"/>
    </location>
</feature>
<dbReference type="STRING" id="391936.S7S_04440"/>
<dbReference type="HOGENOM" id="CLU_119966_0_0_6"/>
<accession>A0A0B4XKV0</accession>
<evidence type="ECO:0000256" key="1">
    <source>
        <dbReference type="SAM" id="SignalP"/>
    </source>
</evidence>
<dbReference type="RefSeq" id="WP_008738332.1">
    <property type="nucleotide sequence ID" value="NZ_CP004387.1"/>
</dbReference>
<dbReference type="EMBL" id="CP004387">
    <property type="protein sequence ID" value="AJD47310.1"/>
    <property type="molecule type" value="Genomic_DNA"/>
</dbReference>
<dbReference type="AlphaFoldDB" id="A0A0B4XKV0"/>
<feature type="chain" id="PRO_5002111241" evidence="1">
    <location>
        <begin position="20"/>
        <end position="181"/>
    </location>
</feature>
<keyword evidence="1" id="KW-0732">Signal</keyword>
<evidence type="ECO:0000313" key="3">
    <source>
        <dbReference type="Proteomes" id="UP000006764"/>
    </source>
</evidence>
<proteinExistence type="predicted"/>
<gene>
    <name evidence="2" type="ORF">S7S_04440</name>
</gene>